<dbReference type="InterPro" id="IPR036390">
    <property type="entry name" value="WH_DNA-bd_sf"/>
</dbReference>
<evidence type="ECO:0000256" key="1">
    <source>
        <dbReference type="SAM" id="MobiDB-lite"/>
    </source>
</evidence>
<comment type="caution">
    <text evidence="3">The sequence shown here is derived from an EMBL/GenBank/DDBJ whole genome shotgun (WGS) entry which is preliminary data.</text>
</comment>
<dbReference type="SUPFAM" id="SSF46785">
    <property type="entry name" value="Winged helix' DNA-binding domain"/>
    <property type="match status" value="1"/>
</dbReference>
<keyword evidence="4" id="KW-1185">Reference proteome</keyword>
<feature type="region of interest" description="Disordered" evidence="1">
    <location>
        <begin position="152"/>
        <end position="177"/>
    </location>
</feature>
<evidence type="ECO:0000259" key="2">
    <source>
        <dbReference type="PROSITE" id="PS50995"/>
    </source>
</evidence>
<accession>A0A918M1R9</accession>
<dbReference type="PANTHER" id="PTHR33164:SF99">
    <property type="entry name" value="MARR FAMILY REGULATORY PROTEIN"/>
    <property type="match status" value="1"/>
</dbReference>
<dbReference type="PROSITE" id="PS50995">
    <property type="entry name" value="HTH_MARR_2"/>
    <property type="match status" value="1"/>
</dbReference>
<evidence type="ECO:0000313" key="3">
    <source>
        <dbReference type="EMBL" id="GGT97554.1"/>
    </source>
</evidence>
<name>A0A918M1R9_9ACTN</name>
<reference evidence="3" key="2">
    <citation type="submission" date="2020-09" db="EMBL/GenBank/DDBJ databases">
        <authorList>
            <person name="Sun Q."/>
            <person name="Ohkuma M."/>
        </authorList>
    </citation>
    <scope>NUCLEOTIDE SEQUENCE</scope>
    <source>
        <strain evidence="3">JCM 4125</strain>
    </source>
</reference>
<protein>
    <submittedName>
        <fullName evidence="3">Transcriptional regulator</fullName>
    </submittedName>
</protein>
<dbReference type="SMART" id="SM00347">
    <property type="entry name" value="HTH_MARR"/>
    <property type="match status" value="1"/>
</dbReference>
<dbReference type="InterPro" id="IPR000835">
    <property type="entry name" value="HTH_MarR-typ"/>
</dbReference>
<dbReference type="InterPro" id="IPR036388">
    <property type="entry name" value="WH-like_DNA-bd_sf"/>
</dbReference>
<dbReference type="Pfam" id="PF12802">
    <property type="entry name" value="MarR_2"/>
    <property type="match status" value="1"/>
</dbReference>
<proteinExistence type="predicted"/>
<dbReference type="Proteomes" id="UP000646776">
    <property type="component" value="Unassembled WGS sequence"/>
</dbReference>
<dbReference type="EMBL" id="BMSA01000054">
    <property type="protein sequence ID" value="GGT97554.1"/>
    <property type="molecule type" value="Genomic_DNA"/>
</dbReference>
<dbReference type="AlphaFoldDB" id="A0A918M1R9"/>
<gene>
    <name evidence="3" type="ORF">GCM10010226_88710</name>
</gene>
<sequence length="177" mass="20201">METDMAAHRLTEPELRVWRTYIEASKLLIRQMEKDLRPFGLTMRDYNILVILSESENARMRMSEMAAATLHSKSRITQQMKRLMKAKLVRRENCLSDRRGRFAVLTNHGRNTLREVAPHLVASARRHFIDLLSPQDLAEFIGVLGPVVRRARADSAQPHGGRVQRTPSGVSNTESPC</sequence>
<organism evidence="3 4">
    <name type="scientific">Streptomyces phaeofaciens</name>
    <dbReference type="NCBI Taxonomy" id="68254"/>
    <lineage>
        <taxon>Bacteria</taxon>
        <taxon>Bacillati</taxon>
        <taxon>Actinomycetota</taxon>
        <taxon>Actinomycetes</taxon>
        <taxon>Kitasatosporales</taxon>
        <taxon>Streptomycetaceae</taxon>
        <taxon>Streptomyces</taxon>
    </lineage>
</organism>
<feature type="domain" description="HTH marR-type" evidence="2">
    <location>
        <begin position="14"/>
        <end position="149"/>
    </location>
</feature>
<dbReference type="PANTHER" id="PTHR33164">
    <property type="entry name" value="TRANSCRIPTIONAL REGULATOR, MARR FAMILY"/>
    <property type="match status" value="1"/>
</dbReference>
<dbReference type="Gene3D" id="1.10.10.10">
    <property type="entry name" value="Winged helix-like DNA-binding domain superfamily/Winged helix DNA-binding domain"/>
    <property type="match status" value="1"/>
</dbReference>
<dbReference type="RefSeq" id="WP_189718284.1">
    <property type="nucleotide sequence ID" value="NZ_BMSA01000054.1"/>
</dbReference>
<dbReference type="InterPro" id="IPR039422">
    <property type="entry name" value="MarR/SlyA-like"/>
</dbReference>
<reference evidence="3" key="1">
    <citation type="journal article" date="2014" name="Int. J. Syst. Evol. Microbiol.">
        <title>Complete genome sequence of Corynebacterium casei LMG S-19264T (=DSM 44701T), isolated from a smear-ripened cheese.</title>
        <authorList>
            <consortium name="US DOE Joint Genome Institute (JGI-PGF)"/>
            <person name="Walter F."/>
            <person name="Albersmeier A."/>
            <person name="Kalinowski J."/>
            <person name="Ruckert C."/>
        </authorList>
    </citation>
    <scope>NUCLEOTIDE SEQUENCE</scope>
    <source>
        <strain evidence="3">JCM 4125</strain>
    </source>
</reference>
<feature type="compositionally biased region" description="Polar residues" evidence="1">
    <location>
        <begin position="165"/>
        <end position="177"/>
    </location>
</feature>
<evidence type="ECO:0000313" key="4">
    <source>
        <dbReference type="Proteomes" id="UP000646776"/>
    </source>
</evidence>
<dbReference type="GO" id="GO:0006950">
    <property type="term" value="P:response to stress"/>
    <property type="evidence" value="ECO:0007669"/>
    <property type="project" value="TreeGrafter"/>
</dbReference>
<dbReference type="GO" id="GO:0003700">
    <property type="term" value="F:DNA-binding transcription factor activity"/>
    <property type="evidence" value="ECO:0007669"/>
    <property type="project" value="InterPro"/>
</dbReference>